<feature type="chain" id="PRO_5002948236" description="Phage tail collar domain-containing protein" evidence="1">
    <location>
        <begin position="21"/>
        <end position="449"/>
    </location>
</feature>
<evidence type="ECO:0000256" key="1">
    <source>
        <dbReference type="SAM" id="SignalP"/>
    </source>
</evidence>
<feature type="signal peptide" evidence="1">
    <location>
        <begin position="1"/>
        <end position="20"/>
    </location>
</feature>
<keyword evidence="4" id="KW-1185">Reference proteome</keyword>
<dbReference type="InterPro" id="IPR011083">
    <property type="entry name" value="Phage_tail_collar_dom"/>
</dbReference>
<reference evidence="3 4" key="1">
    <citation type="journal article" date="2009" name="PLoS ONE">
        <title>Methylobacterium genome sequences: a reference blueprint to investigate microbial metabolism of C1 compounds from natural and industrial sources.</title>
        <authorList>
            <person name="Vuilleumier S."/>
            <person name="Chistoserdova L."/>
            <person name="Lee M.-C."/>
            <person name="Bringel F."/>
            <person name="Lajus A."/>
            <person name="Zhou Y."/>
            <person name="Gourion B."/>
            <person name="Barbe V."/>
            <person name="Chang J."/>
            <person name="Cruveiller S."/>
            <person name="Dossat C."/>
            <person name="Gillett W."/>
            <person name="Gruffaz C."/>
            <person name="Haugen E."/>
            <person name="Hourcade E."/>
            <person name="Levy R."/>
            <person name="Mangenot S."/>
            <person name="Muller E."/>
            <person name="Nadalig T."/>
            <person name="Pagni M."/>
            <person name="Penny C."/>
            <person name="Peyraud R."/>
            <person name="Robinson D.G."/>
            <person name="Roche D."/>
            <person name="Rouy Z."/>
            <person name="Saenampechek C."/>
            <person name="Salvignol G."/>
            <person name="Vallenet D."/>
            <person name="Wu Z."/>
            <person name="Marx C.J."/>
            <person name="Vorholt J.A."/>
            <person name="Olson M.V."/>
            <person name="Kaul R."/>
            <person name="Weissenbach J."/>
            <person name="Medigue C."/>
            <person name="Lidstrom M.E."/>
        </authorList>
    </citation>
    <scope>NUCLEOTIDE SEQUENCE [LARGE SCALE GENOMIC DNA]</scope>
    <source>
        <strain evidence="4">ATCC 14718 / DSM 1338 / JCM 2805 / NCIMB 9133 / AM1</strain>
    </source>
</reference>
<dbReference type="STRING" id="272630.MexAM1_META1p4009"/>
<sequence length="449" mass="45887">MNRILAALLALVCFCTPSYSATLLPPGKVTFTDANGKPLSGGTVAFYLPNTTTPKQTWQDAGQTVLNTNPVRLDSAGRATVYGSGAYRQIVKDAAGNLIWDQLTADTSSSQIAWGGTSTGTANSQSVSATNFTSADGQIVGFIAGFTNTGPMTVVANGSAPIPVLVDGQSGSVSLSGQEIRQGAAILLIYEANRGAFHLATGAGGSFGFGARQTLPAANVTDLGLIPTHNVLITGAATITSFGASADRNVPLYALTFGGSSTLVEGPKLYVPNGRLAVASGDTAFAMYIGDGIWTLMGYQPITDSKSPPGMISAYAGQSCPVGWVDATGLALLRSDFSALFAVIGTRWGAGDGSTTFNVPDLRGYFLRMQDAGAGRDPGRDLGSAQAGSVGPHQHNVPVANATAGSGTTNNFVYPLAAGTSSVPTTGQDPAPAGETRPINIAVWYCIKS</sequence>
<evidence type="ECO:0000313" key="3">
    <source>
        <dbReference type="EMBL" id="ACS41686.1"/>
    </source>
</evidence>
<evidence type="ECO:0000259" key="2">
    <source>
        <dbReference type="Pfam" id="PF07484"/>
    </source>
</evidence>
<proteinExistence type="predicted"/>
<organism evidence="3 4">
    <name type="scientific">Methylorubrum extorquens (strain ATCC 14718 / DSM 1338 / JCM 2805 / NCIMB 9133 / AM1)</name>
    <name type="common">Methylobacterium extorquens</name>
    <dbReference type="NCBI Taxonomy" id="272630"/>
    <lineage>
        <taxon>Bacteria</taxon>
        <taxon>Pseudomonadati</taxon>
        <taxon>Pseudomonadota</taxon>
        <taxon>Alphaproteobacteria</taxon>
        <taxon>Hyphomicrobiales</taxon>
        <taxon>Methylobacteriaceae</taxon>
        <taxon>Methylorubrum</taxon>
    </lineage>
</organism>
<dbReference type="Proteomes" id="UP000009081">
    <property type="component" value="Chromosome"/>
</dbReference>
<dbReference type="OrthoDB" id="9810174at2"/>
<feature type="domain" description="Phage tail collar" evidence="2">
    <location>
        <begin position="310"/>
        <end position="366"/>
    </location>
</feature>
<dbReference type="EMBL" id="CP001510">
    <property type="protein sequence ID" value="ACS41686.1"/>
    <property type="molecule type" value="Genomic_DNA"/>
</dbReference>
<name>C5B185_METEA</name>
<dbReference type="Pfam" id="PF07484">
    <property type="entry name" value="Collar"/>
    <property type="match status" value="1"/>
</dbReference>
<protein>
    <recommendedName>
        <fullName evidence="2">Phage tail collar domain-containing protein</fullName>
    </recommendedName>
</protein>
<dbReference type="HOGENOM" id="CLU_609439_0_0_5"/>
<dbReference type="InterPro" id="IPR037053">
    <property type="entry name" value="Phage_tail_collar_dom_sf"/>
</dbReference>
<dbReference type="RefSeq" id="WP_015857200.1">
    <property type="nucleotide sequence ID" value="NC_012808.1"/>
</dbReference>
<gene>
    <name evidence="3" type="ordered locus">MexAM1_META1p4009</name>
</gene>
<dbReference type="eggNOG" id="COG4675">
    <property type="taxonomic scope" value="Bacteria"/>
</dbReference>
<dbReference type="AlphaFoldDB" id="C5B185"/>
<accession>C5B185</accession>
<evidence type="ECO:0000313" key="4">
    <source>
        <dbReference type="Proteomes" id="UP000009081"/>
    </source>
</evidence>
<dbReference type="KEGG" id="mea:Mex_1p4009"/>
<keyword evidence="1" id="KW-0732">Signal</keyword>
<dbReference type="Gene3D" id="3.90.1340.10">
    <property type="entry name" value="Phage tail collar domain"/>
    <property type="match status" value="1"/>
</dbReference>
<dbReference type="SUPFAM" id="SSF88874">
    <property type="entry name" value="Receptor-binding domain of short tail fibre protein gp12"/>
    <property type="match status" value="1"/>
</dbReference>